<feature type="transmembrane region" description="Helical" evidence="1">
    <location>
        <begin position="123"/>
        <end position="144"/>
    </location>
</feature>
<keyword evidence="1" id="KW-1133">Transmembrane helix</keyword>
<reference evidence="3 4" key="1">
    <citation type="journal article" date="2019" name="Fungal Biol. Biotechnol.">
        <title>Draft genome sequence of fastidious pathogen Ceratobasidium theobromae, which causes vascular-streak dieback in Theobroma cacao.</title>
        <authorList>
            <person name="Ali S.S."/>
            <person name="Asman A."/>
            <person name="Shao J."/>
            <person name="Firmansyah A.P."/>
            <person name="Susilo A.W."/>
            <person name="Rosmana A."/>
            <person name="McMahon P."/>
            <person name="Junaid M."/>
            <person name="Guest D."/>
            <person name="Kheng T.Y."/>
            <person name="Meinhardt L.W."/>
            <person name="Bailey B.A."/>
        </authorList>
    </citation>
    <scope>NUCLEOTIDE SEQUENCE [LARGE SCALE GENOMIC DNA]</scope>
    <source>
        <strain evidence="3 4">CT2</strain>
    </source>
</reference>
<keyword evidence="4" id="KW-1185">Reference proteome</keyword>
<gene>
    <name evidence="3" type="ORF">CTheo_5660</name>
</gene>
<protein>
    <recommendedName>
        <fullName evidence="5">Transmembrane protein</fullName>
    </recommendedName>
</protein>
<dbReference type="Proteomes" id="UP000383932">
    <property type="component" value="Unassembled WGS sequence"/>
</dbReference>
<dbReference type="AlphaFoldDB" id="A0A5N5QHF0"/>
<name>A0A5N5QHF0_9AGAM</name>
<feature type="chain" id="PRO_5024442901" description="Transmembrane protein" evidence="2">
    <location>
        <begin position="28"/>
        <end position="205"/>
    </location>
</feature>
<evidence type="ECO:0000313" key="3">
    <source>
        <dbReference type="EMBL" id="KAB5590908.1"/>
    </source>
</evidence>
<evidence type="ECO:0008006" key="5">
    <source>
        <dbReference type="Google" id="ProtNLM"/>
    </source>
</evidence>
<feature type="signal peptide" evidence="2">
    <location>
        <begin position="1"/>
        <end position="27"/>
    </location>
</feature>
<evidence type="ECO:0000256" key="1">
    <source>
        <dbReference type="SAM" id="Phobius"/>
    </source>
</evidence>
<keyword evidence="2" id="KW-0732">Signal</keyword>
<dbReference type="EMBL" id="SSOP01000137">
    <property type="protein sequence ID" value="KAB5590908.1"/>
    <property type="molecule type" value="Genomic_DNA"/>
</dbReference>
<organism evidence="3 4">
    <name type="scientific">Ceratobasidium theobromae</name>
    <dbReference type="NCBI Taxonomy" id="1582974"/>
    <lineage>
        <taxon>Eukaryota</taxon>
        <taxon>Fungi</taxon>
        <taxon>Dikarya</taxon>
        <taxon>Basidiomycota</taxon>
        <taxon>Agaricomycotina</taxon>
        <taxon>Agaricomycetes</taxon>
        <taxon>Cantharellales</taxon>
        <taxon>Ceratobasidiaceae</taxon>
        <taxon>Ceratobasidium</taxon>
    </lineage>
</organism>
<evidence type="ECO:0000256" key="2">
    <source>
        <dbReference type="SAM" id="SignalP"/>
    </source>
</evidence>
<keyword evidence="1" id="KW-0472">Membrane</keyword>
<sequence>MQIHHSLSRLSAFFLVFLSSLALFACASPLPQPAAAVAVQERGLVPRGTCVVGCTTGAQTHEILVQLQADINIQLGLLDKCLEDGTNPTNVIVKIEALINAAVALIVKLDVDLLGLLNGRITLIVNLLVSILISVATHCSKWAVKGAAEFEVFLQLCVRLDVALKALLSTCNGLGALLLALIRILINVSVLVSVRFNLCIGLLGL</sequence>
<keyword evidence="1" id="KW-0812">Transmembrane</keyword>
<feature type="transmembrane region" description="Helical" evidence="1">
    <location>
        <begin position="164"/>
        <end position="186"/>
    </location>
</feature>
<proteinExistence type="predicted"/>
<evidence type="ECO:0000313" key="4">
    <source>
        <dbReference type="Proteomes" id="UP000383932"/>
    </source>
</evidence>
<dbReference type="OrthoDB" id="3222186at2759"/>
<comment type="caution">
    <text evidence="3">The sequence shown here is derived from an EMBL/GenBank/DDBJ whole genome shotgun (WGS) entry which is preliminary data.</text>
</comment>
<accession>A0A5N5QHF0</accession>